<dbReference type="OrthoDB" id="10055429at2759"/>
<evidence type="ECO:0000256" key="1">
    <source>
        <dbReference type="ARBA" id="ARBA00004141"/>
    </source>
</evidence>
<dbReference type="GO" id="GO:0005315">
    <property type="term" value="F:phosphate transmembrane transporter activity"/>
    <property type="evidence" value="ECO:0007669"/>
    <property type="project" value="InterPro"/>
</dbReference>
<feature type="transmembrane region" description="Helical" evidence="7">
    <location>
        <begin position="103"/>
        <end position="130"/>
    </location>
</feature>
<accession>A0A7J7JE93</accession>
<keyword evidence="4 7" id="KW-0812">Transmembrane</keyword>
<evidence type="ECO:0000313" key="9">
    <source>
        <dbReference type="Proteomes" id="UP000593567"/>
    </source>
</evidence>
<comment type="subcellular location">
    <subcellularLocation>
        <location evidence="1">Membrane</location>
        <topology evidence="1">Multi-pass membrane protein</topology>
    </subcellularLocation>
</comment>
<dbReference type="GO" id="GO:0035435">
    <property type="term" value="P:phosphate ion transmembrane transport"/>
    <property type="evidence" value="ECO:0007669"/>
    <property type="project" value="InterPro"/>
</dbReference>
<protein>
    <recommendedName>
        <fullName evidence="10">ANKH</fullName>
    </recommendedName>
</protein>
<feature type="transmembrane region" description="Helical" evidence="7">
    <location>
        <begin position="175"/>
        <end position="197"/>
    </location>
</feature>
<feature type="transmembrane region" description="Helical" evidence="7">
    <location>
        <begin position="433"/>
        <end position="457"/>
    </location>
</feature>
<comment type="caution">
    <text evidence="8">The sequence shown here is derived from an EMBL/GenBank/DDBJ whole genome shotgun (WGS) entry which is preliminary data.</text>
</comment>
<dbReference type="PANTHER" id="PTHR28384">
    <property type="entry name" value="PROGRESSIVE ANKYLOSIS PROTEIN HOMOLOG"/>
    <property type="match status" value="1"/>
</dbReference>
<evidence type="ECO:0000256" key="7">
    <source>
        <dbReference type="SAM" id="Phobius"/>
    </source>
</evidence>
<evidence type="ECO:0000256" key="3">
    <source>
        <dbReference type="ARBA" id="ARBA00022448"/>
    </source>
</evidence>
<feature type="transmembrane region" description="Helical" evidence="7">
    <location>
        <begin position="408"/>
        <end position="427"/>
    </location>
</feature>
<dbReference type="Pfam" id="PF07260">
    <property type="entry name" value="ANKH"/>
    <property type="match status" value="1"/>
</dbReference>
<feature type="transmembrane region" description="Helical" evidence="7">
    <location>
        <begin position="142"/>
        <end position="163"/>
    </location>
</feature>
<evidence type="ECO:0008006" key="10">
    <source>
        <dbReference type="Google" id="ProtNLM"/>
    </source>
</evidence>
<reference evidence="8" key="1">
    <citation type="submission" date="2020-06" db="EMBL/GenBank/DDBJ databases">
        <title>Draft genome of Bugula neritina, a colonial animal packing powerful symbionts and potential medicines.</title>
        <authorList>
            <person name="Rayko M."/>
        </authorList>
    </citation>
    <scope>NUCLEOTIDE SEQUENCE [LARGE SCALE GENOMIC DNA]</scope>
    <source>
        <strain evidence="8">Kwan_BN1</strain>
    </source>
</reference>
<name>A0A7J7JE93_BUGNE</name>
<dbReference type="EMBL" id="VXIV02002559">
    <property type="protein sequence ID" value="KAF6024550.1"/>
    <property type="molecule type" value="Genomic_DNA"/>
</dbReference>
<keyword evidence="5 7" id="KW-1133">Transmembrane helix</keyword>
<evidence type="ECO:0000256" key="5">
    <source>
        <dbReference type="ARBA" id="ARBA00022989"/>
    </source>
</evidence>
<organism evidence="8 9">
    <name type="scientific">Bugula neritina</name>
    <name type="common">Brown bryozoan</name>
    <name type="synonym">Sertularia neritina</name>
    <dbReference type="NCBI Taxonomy" id="10212"/>
    <lineage>
        <taxon>Eukaryota</taxon>
        <taxon>Metazoa</taxon>
        <taxon>Spiralia</taxon>
        <taxon>Lophotrochozoa</taxon>
        <taxon>Bryozoa</taxon>
        <taxon>Gymnolaemata</taxon>
        <taxon>Cheilostomatida</taxon>
        <taxon>Flustrina</taxon>
        <taxon>Buguloidea</taxon>
        <taxon>Bugulidae</taxon>
        <taxon>Bugula</taxon>
    </lineage>
</organism>
<dbReference type="InterPro" id="IPR009887">
    <property type="entry name" value="ANKH"/>
</dbReference>
<evidence type="ECO:0000256" key="6">
    <source>
        <dbReference type="ARBA" id="ARBA00023136"/>
    </source>
</evidence>
<feature type="transmembrane region" description="Helical" evidence="7">
    <location>
        <begin position="330"/>
        <end position="357"/>
    </location>
</feature>
<keyword evidence="3" id="KW-0813">Transport</keyword>
<comment type="similarity">
    <text evidence="2">Belongs to the ANKH family.</text>
</comment>
<dbReference type="AlphaFoldDB" id="A0A7J7JE93"/>
<evidence type="ECO:0000256" key="4">
    <source>
        <dbReference type="ARBA" id="ARBA00022692"/>
    </source>
</evidence>
<dbReference type="GO" id="GO:0030504">
    <property type="term" value="F:inorganic diphosphate transmembrane transporter activity"/>
    <property type="evidence" value="ECO:0007669"/>
    <property type="project" value="TreeGrafter"/>
</dbReference>
<feature type="transmembrane region" description="Helical" evidence="7">
    <location>
        <begin position="204"/>
        <end position="229"/>
    </location>
</feature>
<evidence type="ECO:0000256" key="2">
    <source>
        <dbReference type="ARBA" id="ARBA00007509"/>
    </source>
</evidence>
<dbReference type="GO" id="GO:0005886">
    <property type="term" value="C:plasma membrane"/>
    <property type="evidence" value="ECO:0007669"/>
    <property type="project" value="TreeGrafter"/>
</dbReference>
<gene>
    <name evidence="8" type="ORF">EB796_017110</name>
</gene>
<feature type="transmembrane region" description="Helical" evidence="7">
    <location>
        <begin position="377"/>
        <end position="396"/>
    </location>
</feature>
<evidence type="ECO:0000313" key="8">
    <source>
        <dbReference type="EMBL" id="KAF6024550.1"/>
    </source>
</evidence>
<proteinExistence type="inferred from homology"/>
<keyword evidence="6 7" id="KW-0472">Membrane</keyword>
<sequence>MDVKLNSDADGDSTPPRLTNLQKFGMLSRFMLPLVITNMVPDAAEQVLTRGITSIASDEMTTLLASYGLAYYVTKILISVANEQRHVGIVLVKTWQDQVRMTIFSIVNGIFLSSLLFIIGLSPLGILLIRDLHGQSEEVATITCRIITYLSPIPFLEAIAYYFEGGLIGHKFTGYAGIAKITDFAMQTVFTVALLFTSTRTEPVLVPVFSLYAGIIGRFVIVIGFWVILVRRLLPDRKPTEKSLTVASTIWFLIPLVMVRVVQVTSRPIINLVVSRTLSETAGPKAAAQVTVYPAGRVVFSWLNDLRTIPPTFHKVTPQHEKFKIKTLSIYATFCTMSAFTINFLLYIIPGAAYFVMNTLIGLNSELAELSVLPLRIFSIVCLCIGPRAYLTGILIMKKKTMYLTPSALFRFLGLILFLSTLSNTRLSGANLGITSLLLGFVLEAIFVVAAVTFLRYKPKLCSRTKHSVEDDSTATEAMPLSNTKSQP</sequence>
<dbReference type="Proteomes" id="UP000593567">
    <property type="component" value="Unassembled WGS sequence"/>
</dbReference>
<keyword evidence="9" id="KW-1185">Reference proteome</keyword>
<dbReference type="PANTHER" id="PTHR28384:SF1">
    <property type="entry name" value="PROGRESSIVE ANKYLOSIS PROTEIN HOMOLOG"/>
    <property type="match status" value="1"/>
</dbReference>